<feature type="domain" description="ABC3 transporter permease C-terminal" evidence="8">
    <location>
        <begin position="924"/>
        <end position="1046"/>
    </location>
</feature>
<evidence type="ECO:0000256" key="3">
    <source>
        <dbReference type="ARBA" id="ARBA00022692"/>
    </source>
</evidence>
<dbReference type="PANTHER" id="PTHR30572:SF4">
    <property type="entry name" value="ABC TRANSPORTER PERMEASE YTRF"/>
    <property type="match status" value="1"/>
</dbReference>
<accession>A0ABN2UEC1</accession>
<feature type="transmembrane region" description="Helical" evidence="7">
    <location>
        <begin position="918"/>
        <end position="941"/>
    </location>
</feature>
<evidence type="ECO:0000259" key="8">
    <source>
        <dbReference type="Pfam" id="PF02687"/>
    </source>
</evidence>
<comment type="subcellular location">
    <subcellularLocation>
        <location evidence="1">Cell membrane</location>
        <topology evidence="1">Multi-pass membrane protein</topology>
    </subcellularLocation>
</comment>
<keyword evidence="4 7" id="KW-1133">Transmembrane helix</keyword>
<comment type="similarity">
    <text evidence="6">Belongs to the ABC-4 integral membrane protein family.</text>
</comment>
<proteinExistence type="inferred from homology"/>
<feature type="transmembrane region" description="Helical" evidence="7">
    <location>
        <begin position="975"/>
        <end position="997"/>
    </location>
</feature>
<dbReference type="RefSeq" id="WP_343992275.1">
    <property type="nucleotide sequence ID" value="NZ_BAAANB010000021.1"/>
</dbReference>
<keyword evidence="10" id="KW-1185">Reference proteome</keyword>
<feature type="transmembrane region" description="Helical" evidence="7">
    <location>
        <begin position="393"/>
        <end position="414"/>
    </location>
</feature>
<comment type="caution">
    <text evidence="9">The sequence shown here is derived from an EMBL/GenBank/DDBJ whole genome shotgun (WGS) entry which is preliminary data.</text>
</comment>
<dbReference type="Pfam" id="PF02687">
    <property type="entry name" value="FtsX"/>
    <property type="match status" value="2"/>
</dbReference>
<feature type="transmembrane region" description="Helical" evidence="7">
    <location>
        <begin position="465"/>
        <end position="489"/>
    </location>
</feature>
<evidence type="ECO:0000256" key="2">
    <source>
        <dbReference type="ARBA" id="ARBA00022475"/>
    </source>
</evidence>
<evidence type="ECO:0000256" key="1">
    <source>
        <dbReference type="ARBA" id="ARBA00004651"/>
    </source>
</evidence>
<dbReference type="EMBL" id="BAAANB010000021">
    <property type="protein sequence ID" value="GAA2035207.1"/>
    <property type="molecule type" value="Genomic_DNA"/>
</dbReference>
<keyword evidence="3 7" id="KW-0812">Transmembrane</keyword>
<organism evidence="9 10">
    <name type="scientific">Terrabacter terrae</name>
    <dbReference type="NCBI Taxonomy" id="318434"/>
    <lineage>
        <taxon>Bacteria</taxon>
        <taxon>Bacillati</taxon>
        <taxon>Actinomycetota</taxon>
        <taxon>Actinomycetes</taxon>
        <taxon>Micrococcales</taxon>
        <taxon>Intrasporangiaceae</taxon>
        <taxon>Terrabacter</taxon>
    </lineage>
</organism>
<evidence type="ECO:0000313" key="9">
    <source>
        <dbReference type="EMBL" id="GAA2035207.1"/>
    </source>
</evidence>
<evidence type="ECO:0000256" key="6">
    <source>
        <dbReference type="ARBA" id="ARBA00038076"/>
    </source>
</evidence>
<gene>
    <name evidence="9" type="ORF">GCM10009740_27560</name>
</gene>
<evidence type="ECO:0000256" key="4">
    <source>
        <dbReference type="ARBA" id="ARBA00022989"/>
    </source>
</evidence>
<name>A0ABN2UEC1_9MICO</name>
<protein>
    <recommendedName>
        <fullName evidence="8">ABC3 transporter permease C-terminal domain-containing protein</fullName>
    </recommendedName>
</protein>
<feature type="domain" description="ABC3 transporter permease C-terminal" evidence="8">
    <location>
        <begin position="308"/>
        <end position="421"/>
    </location>
</feature>
<evidence type="ECO:0000256" key="7">
    <source>
        <dbReference type="SAM" id="Phobius"/>
    </source>
</evidence>
<dbReference type="InterPro" id="IPR050250">
    <property type="entry name" value="Macrolide_Exporter_MacB"/>
</dbReference>
<feature type="transmembrane region" description="Helical" evidence="7">
    <location>
        <begin position="303"/>
        <end position="328"/>
    </location>
</feature>
<dbReference type="PANTHER" id="PTHR30572">
    <property type="entry name" value="MEMBRANE COMPONENT OF TRANSPORTER-RELATED"/>
    <property type="match status" value="1"/>
</dbReference>
<dbReference type="Proteomes" id="UP001501285">
    <property type="component" value="Unassembled WGS sequence"/>
</dbReference>
<feature type="transmembrane region" description="Helical" evidence="7">
    <location>
        <begin position="520"/>
        <end position="541"/>
    </location>
</feature>
<keyword evidence="2" id="KW-1003">Cell membrane</keyword>
<evidence type="ECO:0000313" key="10">
    <source>
        <dbReference type="Proteomes" id="UP001501285"/>
    </source>
</evidence>
<dbReference type="InterPro" id="IPR003838">
    <property type="entry name" value="ABC3_permease_C"/>
</dbReference>
<keyword evidence="5 7" id="KW-0472">Membrane</keyword>
<feature type="transmembrane region" description="Helical" evidence="7">
    <location>
        <begin position="435"/>
        <end position="459"/>
    </location>
</feature>
<feature type="transmembrane region" description="Helical" evidence="7">
    <location>
        <begin position="349"/>
        <end position="373"/>
    </location>
</feature>
<sequence>MRTFTRTFVATSRHRPAQAVSLLLLSALVSASAVFGPLYARSVEHGLLRDALSRSTVMATGAVAEAQSDGQTVPAVTTVSTAMPGSVRRAFHAPVATVSGQVVLRQSQRRGGVDVLTTAYAPQAGCAHLTVTAGACPTGPAQVMVSTAEAAFEGWHVGDVVELVAAPGGVSPRTPASAGSGAVGQRATVVGTYDQVPDDPAWFGLRLTGRAGTKAVQGLSSVPKVDAPVVAPAFFAAAPAGTTTTLTYALRRDALGVDELPTLLGGLRAAQGRRVDGPTTPVLRSSLDEVADTVVLGQQQAALLVPLLMGQLALLAVIVLGLAASAAVEQRRPEIALARLRGEGVRGARRLVVTELGTLVVLGVPVGTALAVVLDRVAASLWLPQGAPFDVPATAYAAAGVALAAALGAVLLASRRVVREPIPSLLRRVPPRPRSLTVGLLDAVVITVAAAGVVTIVSGNVTGPLAMATPALLAFAVGLLLALVVVPVASRLGHLLLRGGHVASGLTAVQLARRPAVRRLVAIVTVATALLVFATDAYLVAERNRDQRATLEAGAQVVLQTDAKEPRLVREVLHRVDPGSRFTAPVANLFAGNSGALATMAVVPAAMRSVALDPGGATAANVDWSKVSASAGGSTELRGRRVTVTVDGFGIDRVIPGADLAAGDNRRVSTAPDTVPLRLELRDGTGADLNVPVGAVPFSATGTVRLTGRIPCATASCTLTGISVDRVETETRLIAGHMRLRSVTSDASPPIPLAALAWEEPGTPFPVQDLEPSRPGFATVTTQGADGIRVAFASTGGIVSLTTGPPPLPVVVVPALTGDRDSPTQSIVGFGGSNVRVREVARVPVAPGDATNVALVDYDALSAQASRLYASGSIDVWVGEASRAATVEQALQSAGVSVLSQTGLAALRESYDRSASAWSLQLAIVIGLVALALGALVLLLVTVTSWRTRSKDLASLRLAGVAPRRLRQVAVAEQVVVITIAALAGAACGAAGGRLSLGLVPFFTTSSDTFVRDLHPAVGPMATAAALTLVWLVLVAAALGIWLARRASVTRVREQA</sequence>
<feature type="transmembrane region" description="Helical" evidence="7">
    <location>
        <begin position="1017"/>
        <end position="1044"/>
    </location>
</feature>
<evidence type="ECO:0000256" key="5">
    <source>
        <dbReference type="ARBA" id="ARBA00023136"/>
    </source>
</evidence>
<reference evidence="9 10" key="1">
    <citation type="journal article" date="2019" name="Int. J. Syst. Evol. Microbiol.">
        <title>The Global Catalogue of Microorganisms (GCM) 10K type strain sequencing project: providing services to taxonomists for standard genome sequencing and annotation.</title>
        <authorList>
            <consortium name="The Broad Institute Genomics Platform"/>
            <consortium name="The Broad Institute Genome Sequencing Center for Infectious Disease"/>
            <person name="Wu L."/>
            <person name="Ma J."/>
        </authorList>
    </citation>
    <scope>NUCLEOTIDE SEQUENCE [LARGE SCALE GENOMIC DNA]</scope>
    <source>
        <strain evidence="9 10">JCM 14283</strain>
    </source>
</reference>